<keyword evidence="1" id="KW-0677">Repeat</keyword>
<dbReference type="AlphaFoldDB" id="A0A8J5H4S0"/>
<dbReference type="OrthoDB" id="1711136at2759"/>
<proteinExistence type="predicted"/>
<evidence type="ECO:0000256" key="1">
    <source>
        <dbReference type="ARBA" id="ARBA00022737"/>
    </source>
</evidence>
<dbReference type="PROSITE" id="PS50297">
    <property type="entry name" value="ANK_REP_REGION"/>
    <property type="match status" value="2"/>
</dbReference>
<keyword evidence="4" id="KW-0863">Zinc-finger</keyword>
<dbReference type="SMART" id="SM00184">
    <property type="entry name" value="RING"/>
    <property type="match status" value="1"/>
</dbReference>
<gene>
    <name evidence="7" type="ORF">ZIOFF_027018</name>
</gene>
<dbReference type="Proteomes" id="UP000734854">
    <property type="component" value="Unassembled WGS sequence"/>
</dbReference>
<feature type="repeat" description="ANK" evidence="3">
    <location>
        <begin position="75"/>
        <end position="107"/>
    </location>
</feature>
<dbReference type="PROSITE" id="PS50088">
    <property type="entry name" value="ANK_REPEAT"/>
    <property type="match status" value="2"/>
</dbReference>
<dbReference type="InterPro" id="IPR002110">
    <property type="entry name" value="Ankyrin_rpt"/>
</dbReference>
<dbReference type="PANTHER" id="PTHR24166">
    <property type="entry name" value="ROLLING PEBBLES, ISOFORM B"/>
    <property type="match status" value="1"/>
</dbReference>
<dbReference type="InterPro" id="IPR050889">
    <property type="entry name" value="Dendritic_Spine_Reg/Scaffold"/>
</dbReference>
<accession>A0A8J5H4S0</accession>
<evidence type="ECO:0000256" key="2">
    <source>
        <dbReference type="ARBA" id="ARBA00023043"/>
    </source>
</evidence>
<reference evidence="7 8" key="1">
    <citation type="submission" date="2020-08" db="EMBL/GenBank/DDBJ databases">
        <title>Plant Genome Project.</title>
        <authorList>
            <person name="Zhang R.-G."/>
        </authorList>
    </citation>
    <scope>NUCLEOTIDE SEQUENCE [LARGE SCALE GENOMIC DNA]</scope>
    <source>
        <tissue evidence="7">Rhizome</tissue>
    </source>
</reference>
<dbReference type="SMART" id="SM00248">
    <property type="entry name" value="ANK"/>
    <property type="match status" value="3"/>
</dbReference>
<protein>
    <recommendedName>
        <fullName evidence="6">RING-type domain-containing protein</fullName>
    </recommendedName>
</protein>
<dbReference type="InterPro" id="IPR001841">
    <property type="entry name" value="Znf_RING"/>
</dbReference>
<dbReference type="PANTHER" id="PTHR24166:SF45">
    <property type="entry name" value="E3 UBIQUITIN-PROTEIN LIGASE XBAT35"/>
    <property type="match status" value="1"/>
</dbReference>
<dbReference type="Pfam" id="PF13920">
    <property type="entry name" value="zf-C3HC4_3"/>
    <property type="match status" value="1"/>
</dbReference>
<keyword evidence="2 3" id="KW-0040">ANK repeat</keyword>
<dbReference type="GO" id="GO:0008270">
    <property type="term" value="F:zinc ion binding"/>
    <property type="evidence" value="ECO:0007669"/>
    <property type="project" value="UniProtKB-KW"/>
</dbReference>
<evidence type="ECO:0000313" key="7">
    <source>
        <dbReference type="EMBL" id="KAG6516553.1"/>
    </source>
</evidence>
<feature type="region of interest" description="Disordered" evidence="5">
    <location>
        <begin position="467"/>
        <end position="490"/>
    </location>
</feature>
<organism evidence="7 8">
    <name type="scientific">Zingiber officinale</name>
    <name type="common">Ginger</name>
    <name type="synonym">Amomum zingiber</name>
    <dbReference type="NCBI Taxonomy" id="94328"/>
    <lineage>
        <taxon>Eukaryota</taxon>
        <taxon>Viridiplantae</taxon>
        <taxon>Streptophyta</taxon>
        <taxon>Embryophyta</taxon>
        <taxon>Tracheophyta</taxon>
        <taxon>Spermatophyta</taxon>
        <taxon>Magnoliopsida</taxon>
        <taxon>Liliopsida</taxon>
        <taxon>Zingiberales</taxon>
        <taxon>Zingiberaceae</taxon>
        <taxon>Zingiber</taxon>
    </lineage>
</organism>
<keyword evidence="4" id="KW-0479">Metal-binding</keyword>
<name>A0A8J5H4S0_ZINOF</name>
<evidence type="ECO:0000256" key="5">
    <source>
        <dbReference type="SAM" id="MobiDB-lite"/>
    </source>
</evidence>
<sequence>MGVSPSKEELVYQQVGYGNVEGIRALRSQGAGLEWIDKEGKTPLIVACLRHDLLPVAEALIDLGANVNAYRPGSYAGTPLHHAAKKGCEQMVHLLLSHGANPCVLNDDCHTALDLAREKGHLRVVRAIESRISLFSGWLREAFGPGFLETFAPQLLIRKIWAVVLPCDPRNPKNPSKFELVIYPDLQTARPRSVVSLWKAHIEEPKFNQVDPAIVIVEKATRTRYKLFAANEGDKQQLQWFLSACRGIPQITSIVQVTSTLPEMQIGVSIPNPPQTVSNVSTQTAAATKRTKEDIEMEMAINASIQTAMAEGMAPVQSNPQTSETNGWGWGTISENTAYNGLGWGTISENTAYNGLGWGTISENTAYNGWGTSGTSNVNTTSKMNSRVPVNQPNSTNGWAVPVVQSDALPPPVQNLEPPVIQPSHEAPSAPPISEDTLFDSPIHYPSIDSSPINMSMTTMETVPGIPETKVAGAPSKTESSGEKPGSSGTSGCCVICLDAPVEGACIPCGHMAGCMSCLREIESKQWGCPVCRAQIDQVVRLYAV</sequence>
<keyword evidence="8" id="KW-1185">Reference proteome</keyword>
<dbReference type="PROSITE" id="PS50089">
    <property type="entry name" value="ZF_RING_2"/>
    <property type="match status" value="1"/>
</dbReference>
<dbReference type="Pfam" id="PF13637">
    <property type="entry name" value="Ank_4"/>
    <property type="match status" value="1"/>
</dbReference>
<dbReference type="Pfam" id="PF00023">
    <property type="entry name" value="Ank"/>
    <property type="match status" value="1"/>
</dbReference>
<feature type="repeat" description="ANK" evidence="3">
    <location>
        <begin position="39"/>
        <end position="72"/>
    </location>
</feature>
<evidence type="ECO:0000313" key="8">
    <source>
        <dbReference type="Proteomes" id="UP000734854"/>
    </source>
</evidence>
<comment type="caution">
    <text evidence="7">The sequence shown here is derived from an EMBL/GenBank/DDBJ whole genome shotgun (WGS) entry which is preliminary data.</text>
</comment>
<feature type="domain" description="RING-type" evidence="6">
    <location>
        <begin position="494"/>
        <end position="533"/>
    </location>
</feature>
<dbReference type="EMBL" id="JACMSC010000007">
    <property type="protein sequence ID" value="KAG6516553.1"/>
    <property type="molecule type" value="Genomic_DNA"/>
</dbReference>
<evidence type="ECO:0000256" key="3">
    <source>
        <dbReference type="PROSITE-ProRule" id="PRU00023"/>
    </source>
</evidence>
<keyword evidence="4" id="KW-0862">Zinc</keyword>
<dbReference type="CDD" id="cd23129">
    <property type="entry name" value="RING-HC_XBAT35-like"/>
    <property type="match status" value="1"/>
</dbReference>
<evidence type="ECO:0000259" key="6">
    <source>
        <dbReference type="PROSITE" id="PS50089"/>
    </source>
</evidence>
<evidence type="ECO:0000256" key="4">
    <source>
        <dbReference type="PROSITE-ProRule" id="PRU00175"/>
    </source>
</evidence>